<sequence>MERIDILSSSIISGLTFFSNYFGEEQNIEKILLLLQVIRFKRESASLRCKALEPRTIKGRLAFAKNLLYSCLPLSNSSKA</sequence>
<dbReference type="AlphaFoldDB" id="A0A3M7ST48"/>
<reference evidence="1 2" key="1">
    <citation type="journal article" date="2018" name="Sci. Rep.">
        <title>Genomic signatures of local adaptation to the degree of environmental predictability in rotifers.</title>
        <authorList>
            <person name="Franch-Gras L."/>
            <person name="Hahn C."/>
            <person name="Garcia-Roger E.M."/>
            <person name="Carmona M.J."/>
            <person name="Serra M."/>
            <person name="Gomez A."/>
        </authorList>
    </citation>
    <scope>NUCLEOTIDE SEQUENCE [LARGE SCALE GENOMIC DNA]</scope>
    <source>
        <strain evidence="1">HYR1</strain>
    </source>
</reference>
<evidence type="ECO:0000313" key="2">
    <source>
        <dbReference type="Proteomes" id="UP000276133"/>
    </source>
</evidence>
<keyword evidence="2" id="KW-1185">Reference proteome</keyword>
<gene>
    <name evidence="1" type="ORF">BpHYR1_013993</name>
</gene>
<accession>A0A3M7ST48</accession>
<dbReference type="EMBL" id="REGN01000830">
    <property type="protein sequence ID" value="RNA38738.1"/>
    <property type="molecule type" value="Genomic_DNA"/>
</dbReference>
<comment type="caution">
    <text evidence="1">The sequence shown here is derived from an EMBL/GenBank/DDBJ whole genome shotgun (WGS) entry which is preliminary data.</text>
</comment>
<protein>
    <submittedName>
        <fullName evidence="1">Uncharacterized protein</fullName>
    </submittedName>
</protein>
<proteinExistence type="predicted"/>
<organism evidence="1 2">
    <name type="scientific">Brachionus plicatilis</name>
    <name type="common">Marine rotifer</name>
    <name type="synonym">Brachionus muelleri</name>
    <dbReference type="NCBI Taxonomy" id="10195"/>
    <lineage>
        <taxon>Eukaryota</taxon>
        <taxon>Metazoa</taxon>
        <taxon>Spiralia</taxon>
        <taxon>Gnathifera</taxon>
        <taxon>Rotifera</taxon>
        <taxon>Eurotatoria</taxon>
        <taxon>Monogononta</taxon>
        <taxon>Pseudotrocha</taxon>
        <taxon>Ploima</taxon>
        <taxon>Brachionidae</taxon>
        <taxon>Brachionus</taxon>
    </lineage>
</organism>
<name>A0A3M7ST48_BRAPC</name>
<dbReference type="Proteomes" id="UP000276133">
    <property type="component" value="Unassembled WGS sequence"/>
</dbReference>
<evidence type="ECO:0000313" key="1">
    <source>
        <dbReference type="EMBL" id="RNA38738.1"/>
    </source>
</evidence>